<dbReference type="PANTHER" id="PTHR30629">
    <property type="entry name" value="PROPHAGE INTEGRASE"/>
    <property type="match status" value="1"/>
</dbReference>
<protein>
    <submittedName>
        <fullName evidence="6">Tyrosine-type recombinase/integrase</fullName>
    </submittedName>
</protein>
<evidence type="ECO:0000313" key="6">
    <source>
        <dbReference type="EMBL" id="MCJ2178599.1"/>
    </source>
</evidence>
<reference evidence="6" key="1">
    <citation type="submission" date="2022-03" db="EMBL/GenBank/DDBJ databases">
        <title>Identification of a novel bacterium isolated from mangrove sediments.</title>
        <authorList>
            <person name="Pan X."/>
        </authorList>
    </citation>
    <scope>NUCLEOTIDE SEQUENCE</scope>
    <source>
        <strain evidence="6">B2580</strain>
    </source>
</reference>
<dbReference type="RefSeq" id="WP_243992771.1">
    <property type="nucleotide sequence ID" value="NZ_JALHLE010000009.1"/>
</dbReference>
<dbReference type="SUPFAM" id="SSF56349">
    <property type="entry name" value="DNA breaking-rejoining enzymes"/>
    <property type="match status" value="1"/>
</dbReference>
<dbReference type="Gene3D" id="3.30.160.390">
    <property type="entry name" value="Integrase, DNA-binding domain"/>
    <property type="match status" value="1"/>
</dbReference>
<evidence type="ECO:0000256" key="2">
    <source>
        <dbReference type="ARBA" id="ARBA00022908"/>
    </source>
</evidence>
<dbReference type="InterPro" id="IPR010998">
    <property type="entry name" value="Integrase_recombinase_N"/>
</dbReference>
<evidence type="ECO:0000259" key="5">
    <source>
        <dbReference type="PROSITE" id="PS51898"/>
    </source>
</evidence>
<evidence type="ECO:0000256" key="1">
    <source>
        <dbReference type="ARBA" id="ARBA00008857"/>
    </source>
</evidence>
<evidence type="ECO:0000256" key="3">
    <source>
        <dbReference type="ARBA" id="ARBA00023125"/>
    </source>
</evidence>
<evidence type="ECO:0000256" key="4">
    <source>
        <dbReference type="ARBA" id="ARBA00023172"/>
    </source>
</evidence>
<dbReference type="PROSITE" id="PS51898">
    <property type="entry name" value="TYR_RECOMBINASE"/>
    <property type="match status" value="1"/>
</dbReference>
<accession>A0ABT0B0Y6</accession>
<dbReference type="InterPro" id="IPR011010">
    <property type="entry name" value="DNA_brk_join_enz"/>
</dbReference>
<organism evidence="6 7">
    <name type="scientific">Novosphingobium album</name>
    <name type="common">ex Hu et al. 2023</name>
    <dbReference type="NCBI Taxonomy" id="2930093"/>
    <lineage>
        <taxon>Bacteria</taxon>
        <taxon>Pseudomonadati</taxon>
        <taxon>Pseudomonadota</taxon>
        <taxon>Alphaproteobacteria</taxon>
        <taxon>Sphingomonadales</taxon>
        <taxon>Sphingomonadaceae</taxon>
        <taxon>Novosphingobium</taxon>
    </lineage>
</organism>
<dbReference type="Pfam" id="PF14659">
    <property type="entry name" value="Phage_int_SAM_3"/>
    <property type="match status" value="1"/>
</dbReference>
<dbReference type="InterPro" id="IPR004107">
    <property type="entry name" value="Integrase_SAM-like_N"/>
</dbReference>
<dbReference type="Gene3D" id="1.10.443.10">
    <property type="entry name" value="Intergrase catalytic core"/>
    <property type="match status" value="1"/>
</dbReference>
<dbReference type="Proteomes" id="UP001162880">
    <property type="component" value="Unassembled WGS sequence"/>
</dbReference>
<comment type="similarity">
    <text evidence="1">Belongs to the 'phage' integrase family.</text>
</comment>
<proteinExistence type="inferred from homology"/>
<keyword evidence="2" id="KW-0229">DNA integration</keyword>
<name>A0ABT0B0Y6_9SPHN</name>
<dbReference type="Pfam" id="PF13356">
    <property type="entry name" value="Arm-DNA-bind_3"/>
    <property type="match status" value="1"/>
</dbReference>
<dbReference type="InterPro" id="IPR038488">
    <property type="entry name" value="Integrase_DNA-bd_sf"/>
</dbReference>
<evidence type="ECO:0000313" key="7">
    <source>
        <dbReference type="Proteomes" id="UP001162880"/>
    </source>
</evidence>
<dbReference type="EMBL" id="JALHLE010000009">
    <property type="protein sequence ID" value="MCJ2178599.1"/>
    <property type="molecule type" value="Genomic_DNA"/>
</dbReference>
<keyword evidence="7" id="KW-1185">Reference proteome</keyword>
<feature type="domain" description="Tyr recombinase" evidence="5">
    <location>
        <begin position="202"/>
        <end position="374"/>
    </location>
</feature>
<comment type="caution">
    <text evidence="6">The sequence shown here is derived from an EMBL/GenBank/DDBJ whole genome shotgun (WGS) entry which is preliminary data.</text>
</comment>
<keyword evidence="3" id="KW-0238">DNA-binding</keyword>
<sequence length="385" mass="43156">MAKLKLTSALCRIVECEPGKRKEVFRCTEQTGFGIEVRSSGEKTYWFYYTNPAGKAAQIKIGRYSDVSFDVAKKKAKELRSQTVLGGNPAAEKAERKAIPTYAILAQQHIDHAHTYQRRPENTEAIIRKYLIPRFGKLRINDVTPQAIAKHLAELRKTLAMSSVDKIRVTLNRSYVLAAKWGLPGSERNPVQAVERPRYDNKRERFLTPNEAKRLLDACAASLNPLLRPIVHLLILTGARKRELLDARWENVDVERKAWLIPDSKTGKARYVPLSQAALDEIAALPRYPDCPWLVPNPETREPFDNIKHGWNTARIAAGLPDLRIHDLRHSAASFMVNSGVDLYAVGKILGHADHQSTMRYAHLANDTLLAAVEAGAAKMQGGMV</sequence>
<dbReference type="CDD" id="cd00796">
    <property type="entry name" value="INT_Rci_Hp1_C"/>
    <property type="match status" value="1"/>
</dbReference>
<dbReference type="Gene3D" id="1.10.150.130">
    <property type="match status" value="1"/>
</dbReference>
<dbReference type="InterPro" id="IPR002104">
    <property type="entry name" value="Integrase_catalytic"/>
</dbReference>
<dbReference type="InterPro" id="IPR013762">
    <property type="entry name" value="Integrase-like_cat_sf"/>
</dbReference>
<dbReference type="InterPro" id="IPR050808">
    <property type="entry name" value="Phage_Integrase"/>
</dbReference>
<dbReference type="InterPro" id="IPR025166">
    <property type="entry name" value="Integrase_DNA_bind_dom"/>
</dbReference>
<dbReference type="PANTHER" id="PTHR30629:SF2">
    <property type="entry name" value="PROPHAGE INTEGRASE INTS-RELATED"/>
    <property type="match status" value="1"/>
</dbReference>
<gene>
    <name evidence="6" type="ORF">MTR64_08495</name>
</gene>
<keyword evidence="4" id="KW-0233">DNA recombination</keyword>
<dbReference type="Pfam" id="PF00589">
    <property type="entry name" value="Phage_integrase"/>
    <property type="match status" value="1"/>
</dbReference>